<dbReference type="InterPro" id="IPR002104">
    <property type="entry name" value="Integrase_catalytic"/>
</dbReference>
<evidence type="ECO:0000313" key="8">
    <source>
        <dbReference type="Proteomes" id="UP001482513"/>
    </source>
</evidence>
<dbReference type="InterPro" id="IPR050090">
    <property type="entry name" value="Tyrosine_recombinase_XerCD"/>
</dbReference>
<dbReference type="InterPro" id="IPR011010">
    <property type="entry name" value="DNA_brk_join_enz"/>
</dbReference>
<evidence type="ECO:0000259" key="6">
    <source>
        <dbReference type="PROSITE" id="PS51900"/>
    </source>
</evidence>
<sequence length="302" mass="34682">MSRASERTTYRYLEFFTAGIRNPNTRLAYYRALTRFFDWLEECYPGLGLHQVNSIVVAQYVEVHPGSAQTRNQHLSAIRSLFRWLITGGLMRENPAGEVRGVKHRVKRGKTSVLSDEEMKELLSSISTDDIVGLRDRALIAAMFFSFARVGAVLGMNTGDYFSKGKRYWFRLHEKGGKYHEVPVHHTAEEYLDLYMDEANLWDEKTTPLFQTAPRRSRTLTGVRLQRQEAWAMVKRRALAAGVSTDACNHTFRASGITNFLRNGGSRDNAQRIAAHEDVRTTTLYDRREDAISLDEIERIRL</sequence>
<dbReference type="PANTHER" id="PTHR30349">
    <property type="entry name" value="PHAGE INTEGRASE-RELATED"/>
    <property type="match status" value="1"/>
</dbReference>
<keyword evidence="3" id="KW-0233">DNA recombination</keyword>
<dbReference type="PANTHER" id="PTHR30349:SF81">
    <property type="entry name" value="TYROSINE RECOMBINASE XERC"/>
    <property type="match status" value="1"/>
</dbReference>
<keyword evidence="1" id="KW-0229">DNA integration</keyword>
<dbReference type="Proteomes" id="UP001482513">
    <property type="component" value="Unassembled WGS sequence"/>
</dbReference>
<evidence type="ECO:0000259" key="5">
    <source>
        <dbReference type="PROSITE" id="PS51898"/>
    </source>
</evidence>
<feature type="domain" description="Core-binding (CB)" evidence="6">
    <location>
        <begin position="7"/>
        <end position="86"/>
    </location>
</feature>
<dbReference type="PROSITE" id="PS51898">
    <property type="entry name" value="TYR_RECOMBINASE"/>
    <property type="match status" value="1"/>
</dbReference>
<feature type="domain" description="Tyr recombinase" evidence="5">
    <location>
        <begin position="109"/>
        <end position="299"/>
    </location>
</feature>
<evidence type="ECO:0000256" key="3">
    <source>
        <dbReference type="ARBA" id="ARBA00023172"/>
    </source>
</evidence>
<dbReference type="Pfam" id="PF00589">
    <property type="entry name" value="Phage_integrase"/>
    <property type="match status" value="1"/>
</dbReference>
<accession>A0ABV0KAC3</accession>
<evidence type="ECO:0000256" key="1">
    <source>
        <dbReference type="ARBA" id="ARBA00022908"/>
    </source>
</evidence>
<keyword evidence="2 4" id="KW-0238">DNA-binding</keyword>
<dbReference type="Gene3D" id="1.10.443.10">
    <property type="entry name" value="Intergrase catalytic core"/>
    <property type="match status" value="1"/>
</dbReference>
<evidence type="ECO:0000256" key="4">
    <source>
        <dbReference type="PROSITE-ProRule" id="PRU01248"/>
    </source>
</evidence>
<dbReference type="InterPro" id="IPR013762">
    <property type="entry name" value="Integrase-like_cat_sf"/>
</dbReference>
<dbReference type="InterPro" id="IPR044068">
    <property type="entry name" value="CB"/>
</dbReference>
<evidence type="ECO:0000313" key="7">
    <source>
        <dbReference type="EMBL" id="MEP0949677.1"/>
    </source>
</evidence>
<dbReference type="InterPro" id="IPR010998">
    <property type="entry name" value="Integrase_recombinase_N"/>
</dbReference>
<dbReference type="InterPro" id="IPR004107">
    <property type="entry name" value="Integrase_SAM-like_N"/>
</dbReference>
<protein>
    <submittedName>
        <fullName evidence="7">Site-specific integrase</fullName>
    </submittedName>
</protein>
<gene>
    <name evidence="7" type="ORF">NC992_22555</name>
</gene>
<organism evidence="7 8">
    <name type="scientific">Leptolyngbya subtilissima DQ-A4</name>
    <dbReference type="NCBI Taxonomy" id="2933933"/>
    <lineage>
        <taxon>Bacteria</taxon>
        <taxon>Bacillati</taxon>
        <taxon>Cyanobacteriota</taxon>
        <taxon>Cyanophyceae</taxon>
        <taxon>Leptolyngbyales</taxon>
        <taxon>Leptolyngbyaceae</taxon>
        <taxon>Leptolyngbya group</taxon>
        <taxon>Leptolyngbya</taxon>
    </lineage>
</organism>
<dbReference type="Pfam" id="PF02899">
    <property type="entry name" value="Phage_int_SAM_1"/>
    <property type="match status" value="1"/>
</dbReference>
<dbReference type="PROSITE" id="PS51900">
    <property type="entry name" value="CB"/>
    <property type="match status" value="1"/>
</dbReference>
<evidence type="ECO:0000256" key="2">
    <source>
        <dbReference type="ARBA" id="ARBA00023125"/>
    </source>
</evidence>
<reference evidence="7 8" key="1">
    <citation type="submission" date="2022-04" db="EMBL/GenBank/DDBJ databases">
        <title>Positive selection, recombination, and allopatry shape intraspecific diversity of widespread and dominant cyanobacteria.</title>
        <authorList>
            <person name="Wei J."/>
            <person name="Shu W."/>
            <person name="Hu C."/>
        </authorList>
    </citation>
    <scope>NUCLEOTIDE SEQUENCE [LARGE SCALE GENOMIC DNA]</scope>
    <source>
        <strain evidence="7 8">DQ-A4</strain>
    </source>
</reference>
<dbReference type="Gene3D" id="1.10.150.130">
    <property type="match status" value="1"/>
</dbReference>
<name>A0ABV0KAC3_9CYAN</name>
<dbReference type="SUPFAM" id="SSF56349">
    <property type="entry name" value="DNA breaking-rejoining enzymes"/>
    <property type="match status" value="1"/>
</dbReference>
<comment type="caution">
    <text evidence="7">The sequence shown here is derived from an EMBL/GenBank/DDBJ whole genome shotgun (WGS) entry which is preliminary data.</text>
</comment>
<keyword evidence="8" id="KW-1185">Reference proteome</keyword>
<proteinExistence type="predicted"/>
<dbReference type="EMBL" id="JAMPKX010000014">
    <property type="protein sequence ID" value="MEP0949677.1"/>
    <property type="molecule type" value="Genomic_DNA"/>
</dbReference>